<dbReference type="Pfam" id="PF12224">
    <property type="entry name" value="Amidoligase_2"/>
    <property type="match status" value="1"/>
</dbReference>
<dbReference type="AlphaFoldDB" id="A0A432YN21"/>
<evidence type="ECO:0008006" key="3">
    <source>
        <dbReference type="Google" id="ProtNLM"/>
    </source>
</evidence>
<evidence type="ECO:0000313" key="1">
    <source>
        <dbReference type="EMBL" id="RUO62344.1"/>
    </source>
</evidence>
<sequence>MSETYFKELPVPLNDSDEPRTVGFELEFSGLTLEQTSTILCSVVDGECVRESKAEHKVKTSDLGTFNVEIDWAYLKKKAKAEGADESSLLKELGNLAERWVPIEIVCPPLTLAQCKVLTTLVDKLRKAGAKGTDESWIAAYGVHINAEIPKLDAPTVLRYLQAYGLLQWWLIEKHQVDTTRKISPYIDKYPEDYLHRLMTQEEADMSTLIDDYLSFNATRNRALDMLPLFSMVDEDRVMNAVNDGKIKARPTFHYRLPNCQIEHPGWQLSEEWNLWWVIEALASDQNALAYWRNAFLEAERPIMGVAETDWKERLTQWLSDREWW</sequence>
<dbReference type="InterPro" id="IPR022025">
    <property type="entry name" value="Amidoligase_2"/>
</dbReference>
<dbReference type="Proteomes" id="UP000288361">
    <property type="component" value="Unassembled WGS sequence"/>
</dbReference>
<accession>A0A432YN21</accession>
<protein>
    <recommendedName>
        <fullName evidence="3">Alpha-L-fucosidase</fullName>
    </recommendedName>
</protein>
<comment type="caution">
    <text evidence="1">The sequence shown here is derived from an EMBL/GenBank/DDBJ whole genome shotgun (WGS) entry which is preliminary data.</text>
</comment>
<name>A0A432YN21_9GAMM</name>
<evidence type="ECO:0000313" key="2">
    <source>
        <dbReference type="Proteomes" id="UP000288361"/>
    </source>
</evidence>
<dbReference type="EMBL" id="PIQA01000012">
    <property type="protein sequence ID" value="RUO62344.1"/>
    <property type="molecule type" value="Genomic_DNA"/>
</dbReference>
<gene>
    <name evidence="1" type="ORF">CWI73_10495</name>
</gene>
<organism evidence="1 2">
    <name type="scientific">Idiomarina piscisalsi</name>
    <dbReference type="NCBI Taxonomy" id="1096243"/>
    <lineage>
        <taxon>Bacteria</taxon>
        <taxon>Pseudomonadati</taxon>
        <taxon>Pseudomonadota</taxon>
        <taxon>Gammaproteobacteria</taxon>
        <taxon>Alteromonadales</taxon>
        <taxon>Idiomarinaceae</taxon>
        <taxon>Idiomarina</taxon>
    </lineage>
</organism>
<dbReference type="RefSeq" id="WP_126752730.1">
    <property type="nucleotide sequence ID" value="NZ_JBHUMT010000016.1"/>
</dbReference>
<reference evidence="1 2" key="1">
    <citation type="journal article" date="2011" name="Front. Microbiol.">
        <title>Genomic signatures of strain selection and enhancement in Bacillus atrophaeus var. globigii, a historical biowarfare simulant.</title>
        <authorList>
            <person name="Gibbons H.S."/>
            <person name="Broomall S.M."/>
            <person name="McNew L.A."/>
            <person name="Daligault H."/>
            <person name="Chapman C."/>
            <person name="Bruce D."/>
            <person name="Karavis M."/>
            <person name="Krepps M."/>
            <person name="McGregor P.A."/>
            <person name="Hong C."/>
            <person name="Park K.H."/>
            <person name="Akmal A."/>
            <person name="Feldman A."/>
            <person name="Lin J.S."/>
            <person name="Chang W.E."/>
            <person name="Higgs B.W."/>
            <person name="Demirev P."/>
            <person name="Lindquist J."/>
            <person name="Liem A."/>
            <person name="Fochler E."/>
            <person name="Read T.D."/>
            <person name="Tapia R."/>
            <person name="Johnson S."/>
            <person name="Bishop-Lilly K.A."/>
            <person name="Detter C."/>
            <person name="Han C."/>
            <person name="Sozhamannan S."/>
            <person name="Rosenzweig C.N."/>
            <person name="Skowronski E.W."/>
        </authorList>
    </citation>
    <scope>NUCLEOTIDE SEQUENCE [LARGE SCALE GENOMIC DNA]</scope>
    <source>
        <strain evidence="1 2">TPS4-2</strain>
    </source>
</reference>
<proteinExistence type="predicted"/>